<dbReference type="Proteomes" id="UP000005365">
    <property type="component" value="Unassembled WGS sequence"/>
</dbReference>
<keyword evidence="2" id="KW-1185">Reference proteome</keyword>
<organism evidence="1 2">
    <name type="scientific">Neisseria sicca ATCC 29256</name>
    <dbReference type="NCBI Taxonomy" id="547045"/>
    <lineage>
        <taxon>Bacteria</taxon>
        <taxon>Pseudomonadati</taxon>
        <taxon>Pseudomonadota</taxon>
        <taxon>Betaproteobacteria</taxon>
        <taxon>Neisseriales</taxon>
        <taxon>Neisseriaceae</taxon>
        <taxon>Neisseria</taxon>
    </lineage>
</organism>
<gene>
    <name evidence="1" type="ORF">NEISICOT_00198</name>
</gene>
<dbReference type="AlphaFoldDB" id="C6M119"/>
<evidence type="ECO:0000313" key="1">
    <source>
        <dbReference type="EMBL" id="EET46093.1"/>
    </source>
</evidence>
<name>C6M119_NEISI</name>
<comment type="caution">
    <text evidence="1">The sequence shown here is derived from an EMBL/GenBank/DDBJ whole genome shotgun (WGS) entry which is preliminary data.</text>
</comment>
<accession>C6M119</accession>
<proteinExistence type="predicted"/>
<protein>
    <submittedName>
        <fullName evidence="1">Uncharacterized protein</fullName>
    </submittedName>
</protein>
<sequence>MANRGHFSIKGRLNDESPLVVGWGVQLWERFRFQTTFCLLAAVT</sequence>
<reference evidence="1" key="1">
    <citation type="submission" date="2009-07" db="EMBL/GenBank/DDBJ databases">
        <authorList>
            <person name="Weinstock G."/>
            <person name="Sodergren E."/>
            <person name="Clifton S."/>
            <person name="Fulton L."/>
            <person name="Fulton B."/>
            <person name="Courtney L."/>
            <person name="Fronick C."/>
            <person name="Harrison M."/>
            <person name="Strong C."/>
            <person name="Farmer C."/>
            <person name="Delahaunty K."/>
            <person name="Markovic C."/>
            <person name="Hall O."/>
            <person name="Minx P."/>
            <person name="Tomlinson C."/>
            <person name="Mitreva M."/>
            <person name="Nelson J."/>
            <person name="Hou S."/>
            <person name="Wollam A."/>
            <person name="Pepin K.H."/>
            <person name="Johnson M."/>
            <person name="Bhonagiri V."/>
            <person name="Nash W.E."/>
            <person name="Warren W."/>
            <person name="Chinwalla A."/>
            <person name="Mardis E.R."/>
            <person name="Wilson R.K."/>
        </authorList>
    </citation>
    <scope>NUCLEOTIDE SEQUENCE [LARGE SCALE GENOMIC DNA]</scope>
    <source>
        <strain evidence="1">ATCC 29256</strain>
    </source>
</reference>
<dbReference type="EMBL" id="ACKO02000001">
    <property type="protein sequence ID" value="EET46093.1"/>
    <property type="molecule type" value="Genomic_DNA"/>
</dbReference>
<evidence type="ECO:0000313" key="2">
    <source>
        <dbReference type="Proteomes" id="UP000005365"/>
    </source>
</evidence>